<dbReference type="EMBL" id="FXXQ01000010">
    <property type="protein sequence ID" value="SMX24811.1"/>
    <property type="molecule type" value="Genomic_DNA"/>
</dbReference>
<evidence type="ECO:0000313" key="2">
    <source>
        <dbReference type="Proteomes" id="UP000201838"/>
    </source>
</evidence>
<proteinExistence type="predicted"/>
<accession>A0A238J3A3</accession>
<protein>
    <recommendedName>
        <fullName evidence="3">Tetratricopeptide repeat protein</fullName>
    </recommendedName>
</protein>
<dbReference type="AlphaFoldDB" id="A0A238J3A3"/>
<name>A0A238J3A3_9RHOB</name>
<dbReference type="Gene3D" id="1.25.40.10">
    <property type="entry name" value="Tetratricopeptide repeat domain"/>
    <property type="match status" value="1"/>
</dbReference>
<keyword evidence="2" id="KW-1185">Reference proteome</keyword>
<dbReference type="SUPFAM" id="SSF48452">
    <property type="entry name" value="TPR-like"/>
    <property type="match status" value="2"/>
</dbReference>
<sequence length="327" mass="36685">MPALASDVLPQGDPALLNRVAWRCRWSSREKSEAYAKAALRTACEAPGETMKVPRGFAYLTLAWQAKWRGEIDASMAYCLDCENCLSEIHHPESRAHGYSILGVLHYSRNRLDLAASAVKRGLGLVNPDEHIEAYIDLLTTRATIQRYKGDSARSGLTLGLARDLATGQELARVEHNIARGMMRDDVVEKGLQHAKTSLELCHKHANRVVLPYAQEVLGACQMALGDFTAAENAFTDGLGIAIEDRDFRAQCQIIQRHAALEHARHDLERARDLNRFGAQIAKEMGYDLWSRDFALALAGVYEDLGDFRKSLDEHKRAWRFEKARRT</sequence>
<dbReference type="InterPro" id="IPR011990">
    <property type="entry name" value="TPR-like_helical_dom_sf"/>
</dbReference>
<evidence type="ECO:0000313" key="1">
    <source>
        <dbReference type="EMBL" id="SMX24811.1"/>
    </source>
</evidence>
<reference evidence="2" key="1">
    <citation type="submission" date="2017-05" db="EMBL/GenBank/DDBJ databases">
        <authorList>
            <person name="Rodrigo-Torres L."/>
            <person name="Arahal R. D."/>
            <person name="Lucena T."/>
        </authorList>
    </citation>
    <scope>NUCLEOTIDE SEQUENCE [LARGE SCALE GENOMIC DNA]</scope>
    <source>
        <strain evidence="2">CECT 8489</strain>
    </source>
</reference>
<organism evidence="1 2">
    <name type="scientific">Boseongicola aestuarii</name>
    <dbReference type="NCBI Taxonomy" id="1470561"/>
    <lineage>
        <taxon>Bacteria</taxon>
        <taxon>Pseudomonadati</taxon>
        <taxon>Pseudomonadota</taxon>
        <taxon>Alphaproteobacteria</taxon>
        <taxon>Rhodobacterales</taxon>
        <taxon>Paracoccaceae</taxon>
        <taxon>Boseongicola</taxon>
    </lineage>
</organism>
<evidence type="ECO:0008006" key="3">
    <source>
        <dbReference type="Google" id="ProtNLM"/>
    </source>
</evidence>
<gene>
    <name evidence="1" type="ORF">BOA8489_02940</name>
</gene>
<dbReference type="Proteomes" id="UP000201838">
    <property type="component" value="Unassembled WGS sequence"/>
</dbReference>